<feature type="signal peptide" evidence="2">
    <location>
        <begin position="1"/>
        <end position="19"/>
    </location>
</feature>
<proteinExistence type="predicted"/>
<keyword evidence="2" id="KW-0732">Signal</keyword>
<name>A0A848D220_ANEAE</name>
<sequence length="198" mass="22368">MNKHILCTVILTLSLPLSACSSDTRTQPVSTSAPPETAATNTKPTEQPSPQTPTPPDAKPEIIFDVHSIAGKNLHYVEQKLGESEDYDEGHWRNLNNERFEVVTCYFQNEKHSVMFHKGKSVRIRIGLPDKKYRFPDDAEKAMRAVGLTGIYDLHTSGIHVIATKVNDFYSAEAVRNPNLNEEPYIQFVRVVVDERFN</sequence>
<accession>A0A848D220</accession>
<evidence type="ECO:0000313" key="4">
    <source>
        <dbReference type="Proteomes" id="UP000561326"/>
    </source>
</evidence>
<reference evidence="3 4" key="1">
    <citation type="submission" date="2020-04" db="EMBL/GenBank/DDBJ databases">
        <authorList>
            <person name="Hitch T.C.A."/>
            <person name="Wylensek D."/>
            <person name="Clavel T."/>
        </authorList>
    </citation>
    <scope>NUCLEOTIDE SEQUENCE [LARGE SCALE GENOMIC DNA]</scope>
    <source>
        <strain evidence="3 4">WB01_D5_05</strain>
    </source>
</reference>
<evidence type="ECO:0000313" key="3">
    <source>
        <dbReference type="EMBL" id="NMF00063.1"/>
    </source>
</evidence>
<feature type="compositionally biased region" description="Polar residues" evidence="1">
    <location>
        <begin position="21"/>
        <end position="41"/>
    </location>
</feature>
<evidence type="ECO:0000256" key="2">
    <source>
        <dbReference type="SAM" id="SignalP"/>
    </source>
</evidence>
<evidence type="ECO:0008006" key="5">
    <source>
        <dbReference type="Google" id="ProtNLM"/>
    </source>
</evidence>
<gene>
    <name evidence="3" type="ORF">HF838_17665</name>
</gene>
<feature type="region of interest" description="Disordered" evidence="1">
    <location>
        <begin position="21"/>
        <end position="60"/>
    </location>
</feature>
<comment type="caution">
    <text evidence="3">The sequence shown here is derived from an EMBL/GenBank/DDBJ whole genome shotgun (WGS) entry which is preliminary data.</text>
</comment>
<evidence type="ECO:0000256" key="1">
    <source>
        <dbReference type="SAM" id="MobiDB-lite"/>
    </source>
</evidence>
<protein>
    <recommendedName>
        <fullName evidence="5">Lipoprotein</fullName>
    </recommendedName>
</protein>
<dbReference type="EMBL" id="JABAGO010000038">
    <property type="protein sequence ID" value="NMF00063.1"/>
    <property type="molecule type" value="Genomic_DNA"/>
</dbReference>
<dbReference type="AlphaFoldDB" id="A0A848D220"/>
<dbReference type="RefSeq" id="WP_168975932.1">
    <property type="nucleotide sequence ID" value="NZ_JABAGO010000038.1"/>
</dbReference>
<feature type="chain" id="PRO_5039057598" description="Lipoprotein" evidence="2">
    <location>
        <begin position="20"/>
        <end position="198"/>
    </location>
</feature>
<organism evidence="3 4">
    <name type="scientific">Aneurinibacillus aneurinilyticus</name>
    <name type="common">Bacillus aneurinolyticus</name>
    <dbReference type="NCBI Taxonomy" id="1391"/>
    <lineage>
        <taxon>Bacteria</taxon>
        <taxon>Bacillati</taxon>
        <taxon>Bacillota</taxon>
        <taxon>Bacilli</taxon>
        <taxon>Bacillales</taxon>
        <taxon>Paenibacillaceae</taxon>
        <taxon>Aneurinibacillus group</taxon>
        <taxon>Aneurinibacillus</taxon>
    </lineage>
</organism>
<dbReference type="Proteomes" id="UP000561326">
    <property type="component" value="Unassembled WGS sequence"/>
</dbReference>